<evidence type="ECO:0000313" key="11">
    <source>
        <dbReference type="Proteomes" id="UP001286174"/>
    </source>
</evidence>
<evidence type="ECO:0000256" key="6">
    <source>
        <dbReference type="ARBA" id="ARBA00022801"/>
    </source>
</evidence>
<dbReference type="GO" id="GO:0016787">
    <property type="term" value="F:hydrolase activity"/>
    <property type="evidence" value="ECO:0007669"/>
    <property type="project" value="UniProtKB-KW"/>
</dbReference>
<dbReference type="EMBL" id="JALBUR010000008">
    <property type="protein sequence ID" value="MDX8419382.1"/>
    <property type="molecule type" value="Genomic_DNA"/>
</dbReference>
<keyword evidence="3" id="KW-0540">Nuclease</keyword>
<name>A0AB35U146_9FIRM</name>
<evidence type="ECO:0000256" key="7">
    <source>
        <dbReference type="ARBA" id="ARBA00022842"/>
    </source>
</evidence>
<keyword evidence="7" id="KW-0460">Magnesium</keyword>
<accession>A0AB35U146</accession>
<keyword evidence="5" id="KW-0227">DNA damage</keyword>
<dbReference type="InterPro" id="IPR051547">
    <property type="entry name" value="TDP2-like"/>
</dbReference>
<evidence type="ECO:0000256" key="2">
    <source>
        <dbReference type="ARBA" id="ARBA00001946"/>
    </source>
</evidence>
<dbReference type="SUPFAM" id="SSF56219">
    <property type="entry name" value="DNase I-like"/>
    <property type="match status" value="1"/>
</dbReference>
<comment type="cofactor">
    <cofactor evidence="1">
        <name>Mn(2+)</name>
        <dbReference type="ChEBI" id="CHEBI:29035"/>
    </cofactor>
</comment>
<dbReference type="GO" id="GO:0006281">
    <property type="term" value="P:DNA repair"/>
    <property type="evidence" value="ECO:0007669"/>
    <property type="project" value="UniProtKB-KW"/>
</dbReference>
<evidence type="ECO:0000256" key="5">
    <source>
        <dbReference type="ARBA" id="ARBA00022763"/>
    </source>
</evidence>
<protein>
    <recommendedName>
        <fullName evidence="9">Endonuclease/exonuclease/phosphatase domain-containing protein</fullName>
    </recommendedName>
</protein>
<sequence>MYIIKPLLKLLLALVIAAILVTGSMLGFLTITEYKPLPQEAVNVTHSSTSTPITPGTPFSVISWNIGYGSLGSNTDFFMDGGRHVTPSTKEQMNRNLTAISDQLIAAKPQIIFLQEVDHDSKRTYDMDQTAYLQQRLNDYRTAYAPNFKVGFVPYPWPPIGRVDSGLMTLTDTSVNSAARIALPNPFTWPKRTANLKRCLLVTRIPVSGSDKELVAINLHLEAYDDGSGKEAQTKKLFEILEQEAQAGNYVIAGGDFNQTFNNVDTSAYPTLSGKWQPGIIDVSSLSDSYQTLMDNAVPSCRSLDQPLDTAESKDPSAFQYYVIDGFLVSGNIAINSFGTQDLQFQNSDHNPLLLNVTLQ</sequence>
<feature type="domain" description="Endonuclease/exonuclease/phosphatase" evidence="9">
    <location>
        <begin position="62"/>
        <end position="350"/>
    </location>
</feature>
<organism evidence="10 11">
    <name type="scientific">Grylomicrobium aquisgranensis</name>
    <dbReference type="NCBI Taxonomy" id="2926318"/>
    <lineage>
        <taxon>Bacteria</taxon>
        <taxon>Bacillati</taxon>
        <taxon>Bacillota</taxon>
        <taxon>Erysipelotrichia</taxon>
        <taxon>Erysipelotrichales</taxon>
        <taxon>Erysipelotrichaceae</taxon>
        <taxon>Grylomicrobium</taxon>
    </lineage>
</organism>
<dbReference type="GO" id="GO:0004518">
    <property type="term" value="F:nuclease activity"/>
    <property type="evidence" value="ECO:0007669"/>
    <property type="project" value="UniProtKB-KW"/>
</dbReference>
<dbReference type="InterPro" id="IPR036691">
    <property type="entry name" value="Endo/exonu/phosph_ase_sf"/>
</dbReference>
<evidence type="ECO:0000256" key="1">
    <source>
        <dbReference type="ARBA" id="ARBA00001936"/>
    </source>
</evidence>
<gene>
    <name evidence="10" type="ORF">MOZ60_04650</name>
</gene>
<evidence type="ECO:0000256" key="4">
    <source>
        <dbReference type="ARBA" id="ARBA00022723"/>
    </source>
</evidence>
<dbReference type="PANTHER" id="PTHR15822">
    <property type="entry name" value="TRAF AND TNF RECEPTOR-ASSOCIATED PROTEIN"/>
    <property type="match status" value="1"/>
</dbReference>
<dbReference type="Gene3D" id="3.60.10.10">
    <property type="entry name" value="Endonuclease/exonuclease/phosphatase"/>
    <property type="match status" value="1"/>
</dbReference>
<evidence type="ECO:0000259" key="9">
    <source>
        <dbReference type="Pfam" id="PF03372"/>
    </source>
</evidence>
<evidence type="ECO:0000256" key="8">
    <source>
        <dbReference type="ARBA" id="ARBA00023204"/>
    </source>
</evidence>
<keyword evidence="4" id="KW-0479">Metal-binding</keyword>
<comment type="caution">
    <text evidence="10">The sequence shown here is derived from an EMBL/GenBank/DDBJ whole genome shotgun (WGS) entry which is preliminary data.</text>
</comment>
<evidence type="ECO:0000313" key="10">
    <source>
        <dbReference type="EMBL" id="MDX8419382.1"/>
    </source>
</evidence>
<proteinExistence type="predicted"/>
<keyword evidence="6" id="KW-0378">Hydrolase</keyword>
<reference evidence="10 11" key="1">
    <citation type="submission" date="2022-03" db="EMBL/GenBank/DDBJ databases">
        <title>Novel taxa within the pig intestine.</title>
        <authorList>
            <person name="Wylensek D."/>
            <person name="Bishof K."/>
            <person name="Afrizal A."/>
            <person name="Clavel T."/>
        </authorList>
    </citation>
    <scope>NUCLEOTIDE SEQUENCE [LARGE SCALE GENOMIC DNA]</scope>
    <source>
        <strain evidence="10 11">CLA-KB-P133</strain>
    </source>
</reference>
<dbReference type="RefSeq" id="WP_370595825.1">
    <property type="nucleotide sequence ID" value="NZ_JALBUR010000008.1"/>
</dbReference>
<dbReference type="Pfam" id="PF03372">
    <property type="entry name" value="Exo_endo_phos"/>
    <property type="match status" value="1"/>
</dbReference>
<dbReference type="GO" id="GO:0046872">
    <property type="term" value="F:metal ion binding"/>
    <property type="evidence" value="ECO:0007669"/>
    <property type="project" value="UniProtKB-KW"/>
</dbReference>
<dbReference type="AlphaFoldDB" id="A0AB35U146"/>
<dbReference type="InterPro" id="IPR005135">
    <property type="entry name" value="Endo/exonuclease/phosphatase"/>
</dbReference>
<dbReference type="PANTHER" id="PTHR15822:SF4">
    <property type="entry name" value="TYROSYL-DNA PHOSPHODIESTERASE 2"/>
    <property type="match status" value="1"/>
</dbReference>
<dbReference type="Proteomes" id="UP001286174">
    <property type="component" value="Unassembled WGS sequence"/>
</dbReference>
<keyword evidence="11" id="KW-1185">Reference proteome</keyword>
<keyword evidence="8" id="KW-0234">DNA repair</keyword>
<comment type="cofactor">
    <cofactor evidence="2">
        <name>Mg(2+)</name>
        <dbReference type="ChEBI" id="CHEBI:18420"/>
    </cofactor>
</comment>
<evidence type="ECO:0000256" key="3">
    <source>
        <dbReference type="ARBA" id="ARBA00022722"/>
    </source>
</evidence>